<dbReference type="InterPro" id="IPR017046">
    <property type="entry name" value="Prenylcysteine_Oxase1"/>
</dbReference>
<dbReference type="Pfam" id="PF13450">
    <property type="entry name" value="NAD_binding_8"/>
    <property type="match status" value="1"/>
</dbReference>
<dbReference type="GO" id="GO:0030327">
    <property type="term" value="P:prenylated protein catabolic process"/>
    <property type="evidence" value="ECO:0007669"/>
    <property type="project" value="TreeGrafter"/>
</dbReference>
<protein>
    <submittedName>
        <fullName evidence="3">Uncharacterized protein</fullName>
    </submittedName>
</protein>
<reference evidence="3 4" key="1">
    <citation type="submission" date="2022-07" db="EMBL/GenBank/DDBJ databases">
        <title>Genome-wide signatures of adaptation to extreme environments.</title>
        <authorList>
            <person name="Cho C.H."/>
            <person name="Yoon H.S."/>
        </authorList>
    </citation>
    <scope>NUCLEOTIDE SEQUENCE [LARGE SCALE GENOMIC DNA]</scope>
    <source>
        <strain evidence="3 4">DBV 063 E5</strain>
    </source>
</reference>
<dbReference type="InterPro" id="IPR036188">
    <property type="entry name" value="FAD/NAD-bd_sf"/>
</dbReference>
<keyword evidence="2" id="KW-0812">Transmembrane</keyword>
<keyword evidence="2" id="KW-1133">Transmembrane helix</keyword>
<dbReference type="PANTHER" id="PTHR15944">
    <property type="entry name" value="FARNESYLCYSTEINE LYASE"/>
    <property type="match status" value="1"/>
</dbReference>
<keyword evidence="2" id="KW-0472">Membrane</keyword>
<dbReference type="GO" id="GO:0001735">
    <property type="term" value="F:prenylcysteine oxidase activity"/>
    <property type="evidence" value="ECO:0007669"/>
    <property type="project" value="InterPro"/>
</dbReference>
<dbReference type="Gene3D" id="3.50.50.60">
    <property type="entry name" value="FAD/NAD(P)-binding domain"/>
    <property type="match status" value="1"/>
</dbReference>
<name>A0AAV9IUQ5_CYACA</name>
<feature type="transmembrane region" description="Helical" evidence="2">
    <location>
        <begin position="154"/>
        <end position="173"/>
    </location>
</feature>
<organism evidence="3 4">
    <name type="scientific">Cyanidium caldarium</name>
    <name type="common">Red alga</name>
    <dbReference type="NCBI Taxonomy" id="2771"/>
    <lineage>
        <taxon>Eukaryota</taxon>
        <taxon>Rhodophyta</taxon>
        <taxon>Bangiophyceae</taxon>
        <taxon>Cyanidiales</taxon>
        <taxon>Cyanidiaceae</taxon>
        <taxon>Cyanidium</taxon>
    </lineage>
</organism>
<feature type="region of interest" description="Disordered" evidence="1">
    <location>
        <begin position="425"/>
        <end position="474"/>
    </location>
</feature>
<dbReference type="EMBL" id="JANCYW010000006">
    <property type="protein sequence ID" value="KAK4535881.1"/>
    <property type="molecule type" value="Genomic_DNA"/>
</dbReference>
<feature type="compositionally biased region" description="Low complexity" evidence="1">
    <location>
        <begin position="463"/>
        <end position="474"/>
    </location>
</feature>
<dbReference type="SUPFAM" id="SSF51905">
    <property type="entry name" value="FAD/NAD(P)-binding domain"/>
    <property type="match status" value="1"/>
</dbReference>
<comment type="caution">
    <text evidence="3">The sequence shown here is derived from an EMBL/GenBank/DDBJ whole genome shotgun (WGS) entry which is preliminary data.</text>
</comment>
<evidence type="ECO:0000313" key="4">
    <source>
        <dbReference type="Proteomes" id="UP001301350"/>
    </source>
</evidence>
<dbReference type="AlphaFoldDB" id="A0AAV9IUQ5"/>
<dbReference type="Proteomes" id="UP001301350">
    <property type="component" value="Unassembled WGS sequence"/>
</dbReference>
<feature type="compositionally biased region" description="Basic and acidic residues" evidence="1">
    <location>
        <begin position="435"/>
        <end position="444"/>
    </location>
</feature>
<sequence>MRVAIIGAGVCGCTSAWYTHRALLSHSTSDDVDDDDNGGGDASNLREIILFEQSDRIGGSVRSVTVHDHTVEVGVQGEYSNADLRVHELVRSVGLQGRMVRERSPTGCGVYSVGVASVRKTAHDGELCYLWHHHGFTLLDRLEGVLDRPGTLRAVLFMIGISIVRSALFFGAVTRPLQLVYIAVGLCLCYLGMRRVAYVAWLNERLAAWRNRLVHIRPYLLTASGCERAAEGFQKEWRKMFRSGVAYCWSVAQFLRTANWWSWADVSTAVACRDFRFRLKFIHDVLEPLTLQRVFGRRAASGDDTPRQPLILQVNSLVGLRAMAEIRTAKDSTFVVQQGSMPWCERLLEAAGATVRYGRRVRRIEAVPAESSTDDAGAERKWRLVLDKRARDHHHHDGDGDGNDMQDLLFDAVIIACSDPPPLSRVDYSQLQTPRNDRPDERQSAPEAAVVSAALGDAEDAPSHTSTTTGSSSRTPLMPALHIVVLVSGVLHPPALPGLGARTTGGLPDLLVFREPVLWSDGWRGADDCQPGLASIERVARVSAAEAHGAPDASRYLYKLVVLTAPMPYPPAFRSMVSGAPSAAQLQSIAETLIPPSMLPHLFGADQTTWQLHGVYASRHHRFACRPLVSHEESDRELANVLGVRALYPSIIKRLAPGMEMNALGARMACTLLNKRIRWIVPRPDEVPAYEAMLKSPLNRIGWRE</sequence>
<evidence type="ECO:0000256" key="2">
    <source>
        <dbReference type="SAM" id="Phobius"/>
    </source>
</evidence>
<dbReference type="PANTHER" id="PTHR15944:SF0">
    <property type="entry name" value="PRENYLCYSTEINE LYASE DOMAIN-CONTAINING PROTEIN"/>
    <property type="match status" value="1"/>
</dbReference>
<feature type="transmembrane region" description="Helical" evidence="2">
    <location>
        <begin position="179"/>
        <end position="202"/>
    </location>
</feature>
<gene>
    <name evidence="3" type="ORF">CDCA_CDCA06G1906</name>
</gene>
<evidence type="ECO:0000256" key="1">
    <source>
        <dbReference type="SAM" id="MobiDB-lite"/>
    </source>
</evidence>
<keyword evidence="4" id="KW-1185">Reference proteome</keyword>
<proteinExistence type="predicted"/>
<accession>A0AAV9IUQ5</accession>
<evidence type="ECO:0000313" key="3">
    <source>
        <dbReference type="EMBL" id="KAK4535881.1"/>
    </source>
</evidence>